<dbReference type="AlphaFoldDB" id="A0A482WGR6"/>
<dbReference type="Pfam" id="PF12872">
    <property type="entry name" value="OST-HTH"/>
    <property type="match status" value="1"/>
</dbReference>
<protein>
    <recommendedName>
        <fullName evidence="2">HTH OST-type domain-containing protein</fullName>
    </recommendedName>
</protein>
<reference evidence="3 4" key="1">
    <citation type="journal article" date="2017" name="Gigascience">
        <title>Genome sequence of the small brown planthopper, Laodelphax striatellus.</title>
        <authorList>
            <person name="Zhu J."/>
            <person name="Jiang F."/>
            <person name="Wang X."/>
            <person name="Yang P."/>
            <person name="Bao Y."/>
            <person name="Zhao W."/>
            <person name="Wang W."/>
            <person name="Lu H."/>
            <person name="Wang Q."/>
            <person name="Cui N."/>
            <person name="Li J."/>
            <person name="Chen X."/>
            <person name="Luo L."/>
            <person name="Yu J."/>
            <person name="Kang L."/>
            <person name="Cui F."/>
        </authorList>
    </citation>
    <scope>NUCLEOTIDE SEQUENCE [LARGE SCALE GENOMIC DNA]</scope>
    <source>
        <strain evidence="3">Lst14</strain>
    </source>
</reference>
<gene>
    <name evidence="3" type="ORF">LSTR_LSTR005922</name>
</gene>
<dbReference type="Proteomes" id="UP000291343">
    <property type="component" value="Unassembled WGS sequence"/>
</dbReference>
<evidence type="ECO:0000259" key="2">
    <source>
        <dbReference type="PROSITE" id="PS51644"/>
    </source>
</evidence>
<evidence type="ECO:0000256" key="1">
    <source>
        <dbReference type="SAM" id="MobiDB-lite"/>
    </source>
</evidence>
<comment type="caution">
    <text evidence="3">The sequence shown here is derived from an EMBL/GenBank/DDBJ whole genome shotgun (WGS) entry which is preliminary data.</text>
</comment>
<dbReference type="CDD" id="cd09972">
    <property type="entry name" value="LOTUS_TDRD_OSKAR"/>
    <property type="match status" value="1"/>
</dbReference>
<feature type="compositionally biased region" description="Low complexity" evidence="1">
    <location>
        <begin position="111"/>
        <end position="122"/>
    </location>
</feature>
<evidence type="ECO:0000313" key="4">
    <source>
        <dbReference type="Proteomes" id="UP000291343"/>
    </source>
</evidence>
<dbReference type="InParanoid" id="A0A482WGR6"/>
<sequence>MASQSEKASVISTLRACILSCKGGIQINALDRDYRSLVGTPIPYKSLGYSSLEEFVKDAPDLYLTKGAHGEKMVNAELAESSAHIAAMVNRQKSTSKGKARSRPPPQNWGSSKWSSKPRYPSSRPPPPRYSAPARMTTPPPPPRESRNNVNAKTPLSITIGV</sequence>
<feature type="domain" description="HTH OST-type" evidence="2">
    <location>
        <begin position="6"/>
        <end position="78"/>
    </location>
</feature>
<dbReference type="PROSITE" id="PS51644">
    <property type="entry name" value="HTH_OST"/>
    <property type="match status" value="1"/>
</dbReference>
<organism evidence="3 4">
    <name type="scientific">Laodelphax striatellus</name>
    <name type="common">Small brown planthopper</name>
    <name type="synonym">Delphax striatella</name>
    <dbReference type="NCBI Taxonomy" id="195883"/>
    <lineage>
        <taxon>Eukaryota</taxon>
        <taxon>Metazoa</taxon>
        <taxon>Ecdysozoa</taxon>
        <taxon>Arthropoda</taxon>
        <taxon>Hexapoda</taxon>
        <taxon>Insecta</taxon>
        <taxon>Pterygota</taxon>
        <taxon>Neoptera</taxon>
        <taxon>Paraneoptera</taxon>
        <taxon>Hemiptera</taxon>
        <taxon>Auchenorrhyncha</taxon>
        <taxon>Fulgoroidea</taxon>
        <taxon>Delphacidae</taxon>
        <taxon>Criomorphinae</taxon>
        <taxon>Laodelphax</taxon>
    </lineage>
</organism>
<dbReference type="Gene3D" id="3.30.420.610">
    <property type="entry name" value="LOTUS domain-like"/>
    <property type="match status" value="1"/>
</dbReference>
<name>A0A482WGR6_LAOST</name>
<dbReference type="STRING" id="195883.A0A482WGR6"/>
<feature type="region of interest" description="Disordered" evidence="1">
    <location>
        <begin position="89"/>
        <end position="162"/>
    </location>
</feature>
<proteinExistence type="predicted"/>
<dbReference type="EMBL" id="QKKF02036096">
    <property type="protein sequence ID" value="RZF32729.1"/>
    <property type="molecule type" value="Genomic_DNA"/>
</dbReference>
<dbReference type="InterPro" id="IPR041966">
    <property type="entry name" value="LOTUS-like"/>
</dbReference>
<evidence type="ECO:0000313" key="3">
    <source>
        <dbReference type="EMBL" id="RZF32729.1"/>
    </source>
</evidence>
<accession>A0A482WGR6</accession>
<dbReference type="OrthoDB" id="10034606at2759"/>
<keyword evidence="4" id="KW-1185">Reference proteome</keyword>
<dbReference type="InterPro" id="IPR025605">
    <property type="entry name" value="OST-HTH/LOTUS_dom"/>
</dbReference>
<feature type="compositionally biased region" description="Polar residues" evidence="1">
    <location>
        <begin position="148"/>
        <end position="162"/>
    </location>
</feature>